<organism evidence="1 2">
    <name type="scientific">Diacronema lutheri</name>
    <name type="common">Unicellular marine alga</name>
    <name type="synonym">Monochrysis lutheri</name>
    <dbReference type="NCBI Taxonomy" id="2081491"/>
    <lineage>
        <taxon>Eukaryota</taxon>
        <taxon>Haptista</taxon>
        <taxon>Haptophyta</taxon>
        <taxon>Pavlovophyceae</taxon>
        <taxon>Pavlovales</taxon>
        <taxon>Pavlovaceae</taxon>
        <taxon>Diacronema</taxon>
    </lineage>
</organism>
<comment type="caution">
    <text evidence="1">The sequence shown here is derived from an EMBL/GenBank/DDBJ whole genome shotgun (WGS) entry which is preliminary data.</text>
</comment>
<protein>
    <submittedName>
        <fullName evidence="1">Uncharacterized protein</fullName>
    </submittedName>
</protein>
<sequence length="192" mass="20935">MRVAVLPGNGCVEVRRSNWYGWLARELTAAGIEVALVDMPDPHGASERLWIETCRGALACDARTVVVGHSSGAVCAMRLAETTRLGGLCLVGAYHTDLGHESERAAGYFSRPWQWDAIRANVAPRPFGIVQFGAADDCFLPLEEQEHVATSLRADWRRMDGRSHFMDSTFTELLELLRERCSAAASASGGEG</sequence>
<dbReference type="EMBL" id="JAGTXO010000008">
    <property type="protein sequence ID" value="KAG8466148.1"/>
    <property type="molecule type" value="Genomic_DNA"/>
</dbReference>
<reference evidence="1" key="1">
    <citation type="submission" date="2021-05" db="EMBL/GenBank/DDBJ databases">
        <title>The genome of the haptophyte Pavlova lutheri (Diacronema luteri, Pavlovales) - a model for lipid biosynthesis in eukaryotic algae.</title>
        <authorList>
            <person name="Hulatt C.J."/>
            <person name="Posewitz M.C."/>
        </authorList>
    </citation>
    <scope>NUCLEOTIDE SEQUENCE</scope>
    <source>
        <strain evidence="1">NIVA-4/92</strain>
    </source>
</reference>
<evidence type="ECO:0000313" key="2">
    <source>
        <dbReference type="Proteomes" id="UP000751190"/>
    </source>
</evidence>
<dbReference type="PANTHER" id="PTHR15394">
    <property type="entry name" value="SERINE HYDROLASE RBBP9"/>
    <property type="match status" value="1"/>
</dbReference>
<dbReference type="GO" id="GO:0016787">
    <property type="term" value="F:hydrolase activity"/>
    <property type="evidence" value="ECO:0007669"/>
    <property type="project" value="InterPro"/>
</dbReference>
<dbReference type="Proteomes" id="UP000751190">
    <property type="component" value="Unassembled WGS sequence"/>
</dbReference>
<dbReference type="PANTHER" id="PTHR15394:SF3">
    <property type="entry name" value="SERINE HYDROLASE RBBP9"/>
    <property type="match status" value="1"/>
</dbReference>
<gene>
    <name evidence="1" type="ORF">KFE25_001904</name>
</gene>
<dbReference type="SUPFAM" id="SSF53474">
    <property type="entry name" value="alpha/beta-Hydrolases"/>
    <property type="match status" value="1"/>
</dbReference>
<dbReference type="InterPro" id="IPR029058">
    <property type="entry name" value="AB_hydrolase_fold"/>
</dbReference>
<dbReference type="OrthoDB" id="2369073at2759"/>
<dbReference type="Pfam" id="PF06821">
    <property type="entry name" value="Ser_hydrolase"/>
    <property type="match status" value="1"/>
</dbReference>
<dbReference type="AlphaFoldDB" id="A0A8J6CFY8"/>
<accession>A0A8J6CFY8</accession>
<dbReference type="InterPro" id="IPR010662">
    <property type="entry name" value="RBBP9/YdeN"/>
</dbReference>
<name>A0A8J6CFY8_DIALT</name>
<evidence type="ECO:0000313" key="1">
    <source>
        <dbReference type="EMBL" id="KAG8466148.1"/>
    </source>
</evidence>
<proteinExistence type="predicted"/>
<dbReference type="Gene3D" id="3.40.50.1820">
    <property type="entry name" value="alpha/beta hydrolase"/>
    <property type="match status" value="1"/>
</dbReference>
<dbReference type="OMA" id="NRPWEWE"/>
<keyword evidence="2" id="KW-1185">Reference proteome</keyword>